<dbReference type="RefSeq" id="WP_013749479.1">
    <property type="nucleotide sequence ID" value="NC_017565.1"/>
</dbReference>
<accession>A0A0H3NZV2</accession>
<proteinExistence type="predicted"/>
<dbReference type="GeneID" id="31412266"/>
<reference evidence="1 2" key="1">
    <citation type="journal article" date="2011" name="J. Bacteriol.">
        <title>Complete genome sequence of Yersinia enterocolitica subsp. palearctica serogroup O:3.</title>
        <authorList>
            <person name="Batzilla J."/>
            <person name="Hoper D."/>
            <person name="Antonenka U."/>
            <person name="Heesemann J."/>
            <person name="Rakin A."/>
        </authorList>
    </citation>
    <scope>NUCLEOTIDE SEQUENCE [LARGE SCALE GENOMIC DNA]</scope>
    <source>
        <strain evidence="2">DSM 13030 / CIP 106945 / Y11</strain>
        <plasmid evidence="1 2">pYV03</plasmid>
    </source>
</reference>
<dbReference type="HOGENOM" id="CLU_2721412_0_0_6"/>
<dbReference type="KEGG" id="yey:Y11_p0371"/>
<gene>
    <name evidence="1" type="ordered locus">Y11_p0371</name>
</gene>
<evidence type="ECO:0000313" key="2">
    <source>
        <dbReference type="Proteomes" id="UP000008084"/>
    </source>
</evidence>
<protein>
    <submittedName>
        <fullName evidence="1">Uncharacterized protein</fullName>
    </submittedName>
</protein>
<dbReference type="Proteomes" id="UP000008084">
    <property type="component" value="Plasmid pYV03"/>
</dbReference>
<keyword evidence="1" id="KW-0614">Plasmid</keyword>
<sequence length="72" mass="8162">MSLVTYELAAPSSSYFDFAQAVAIRRMALNLSDQPAYLLESETTLQLENIPDLCKCMLFDFLWNTVHASMKP</sequence>
<dbReference type="PATRIC" id="fig|930944.6.peg.4363"/>
<name>A0A0H3NZV2_YERE1</name>
<evidence type="ECO:0000313" key="1">
    <source>
        <dbReference type="EMBL" id="CBY78134.1"/>
    </source>
</evidence>
<dbReference type="AlphaFoldDB" id="A0A0H3NZV2"/>
<organism evidence="1 2">
    <name type="scientific">Yersinia enterocolitica subsp. palearctica serotype O:3 (strain DSM 13030 / CIP 106945 / Y11)</name>
    <dbReference type="NCBI Taxonomy" id="930944"/>
    <lineage>
        <taxon>Bacteria</taxon>
        <taxon>Pseudomonadati</taxon>
        <taxon>Pseudomonadota</taxon>
        <taxon>Gammaproteobacteria</taxon>
        <taxon>Enterobacterales</taxon>
        <taxon>Yersiniaceae</taxon>
        <taxon>Yersinia</taxon>
    </lineage>
</organism>
<geneLocation type="plasmid" evidence="1 2">
    <name>pYV03</name>
</geneLocation>
<dbReference type="EMBL" id="FR745874">
    <property type="protein sequence ID" value="CBY78134.1"/>
    <property type="molecule type" value="Genomic_DNA"/>
</dbReference>